<proteinExistence type="predicted"/>
<reference evidence="2 3" key="1">
    <citation type="submission" date="2019-02" db="EMBL/GenBank/DDBJ databases">
        <title>Deep-cultivation of Planctomycetes and their phenomic and genomic characterization uncovers novel biology.</title>
        <authorList>
            <person name="Wiegand S."/>
            <person name="Jogler M."/>
            <person name="Boedeker C."/>
            <person name="Pinto D."/>
            <person name="Vollmers J."/>
            <person name="Rivas-Marin E."/>
            <person name="Kohn T."/>
            <person name="Peeters S.H."/>
            <person name="Heuer A."/>
            <person name="Rast P."/>
            <person name="Oberbeckmann S."/>
            <person name="Bunk B."/>
            <person name="Jeske O."/>
            <person name="Meyerdierks A."/>
            <person name="Storesund J.E."/>
            <person name="Kallscheuer N."/>
            <person name="Luecker S."/>
            <person name="Lage O.M."/>
            <person name="Pohl T."/>
            <person name="Merkel B.J."/>
            <person name="Hornburger P."/>
            <person name="Mueller R.-W."/>
            <person name="Bruemmer F."/>
            <person name="Labrenz M."/>
            <person name="Spormann A.M."/>
            <person name="Op Den Camp H."/>
            <person name="Overmann J."/>
            <person name="Amann R."/>
            <person name="Jetten M.S.M."/>
            <person name="Mascher T."/>
            <person name="Medema M.H."/>
            <person name="Devos D.P."/>
            <person name="Kaster A.-K."/>
            <person name="Ovreas L."/>
            <person name="Rohde M."/>
            <person name="Galperin M.Y."/>
            <person name="Jogler C."/>
        </authorList>
    </citation>
    <scope>NUCLEOTIDE SEQUENCE [LARGE SCALE GENOMIC DNA]</scope>
    <source>
        <strain evidence="2 3">Pan54</strain>
    </source>
</reference>
<evidence type="ECO:0000313" key="3">
    <source>
        <dbReference type="Proteomes" id="UP000316095"/>
    </source>
</evidence>
<feature type="transmembrane region" description="Helical" evidence="1">
    <location>
        <begin position="18"/>
        <end position="37"/>
    </location>
</feature>
<gene>
    <name evidence="2" type="ORF">Pan54_21160</name>
</gene>
<comment type="caution">
    <text evidence="2">The sequence shown here is derived from an EMBL/GenBank/DDBJ whole genome shotgun (WGS) entry which is preliminary data.</text>
</comment>
<dbReference type="EMBL" id="SJPG01000001">
    <property type="protein sequence ID" value="TWT61380.1"/>
    <property type="molecule type" value="Genomic_DNA"/>
</dbReference>
<keyword evidence="1" id="KW-0812">Transmembrane</keyword>
<organism evidence="2 3">
    <name type="scientific">Rubinisphaera italica</name>
    <dbReference type="NCBI Taxonomy" id="2527969"/>
    <lineage>
        <taxon>Bacteria</taxon>
        <taxon>Pseudomonadati</taxon>
        <taxon>Planctomycetota</taxon>
        <taxon>Planctomycetia</taxon>
        <taxon>Planctomycetales</taxon>
        <taxon>Planctomycetaceae</taxon>
        <taxon>Rubinisphaera</taxon>
    </lineage>
</organism>
<dbReference type="InterPro" id="IPR021471">
    <property type="entry name" value="DUF3124"/>
</dbReference>
<accession>A0A5C5XEE6</accession>
<evidence type="ECO:0008006" key="4">
    <source>
        <dbReference type="Google" id="ProtNLM"/>
    </source>
</evidence>
<dbReference type="AlphaFoldDB" id="A0A5C5XEE6"/>
<name>A0A5C5XEE6_9PLAN</name>
<keyword evidence="1" id="KW-0472">Membrane</keyword>
<keyword evidence="1" id="KW-1133">Transmembrane helix</keyword>
<evidence type="ECO:0000256" key="1">
    <source>
        <dbReference type="SAM" id="Phobius"/>
    </source>
</evidence>
<sequence>MAKTIEDEADAFMRRFKLILFVCGALLTVPLMIYAIYLDTRLDSFENTMQYRPPMPTSELLESRLVNMELYYPIEGQTVYVPAYSHVYHGDGKPQLLTNTLSIRNTDLENDIVVTSVKYYDTTGKMVKSHLERPQKLGPLATTEFLVERKDATGGSGANFIVEWHADEPVSAPIIETVMIDTSSQQGISFVRQGKVIKQTIFDATTQKSNNENAPSEPDSAATE</sequence>
<protein>
    <recommendedName>
        <fullName evidence="4">DUF3124 domain-containing protein</fullName>
    </recommendedName>
</protein>
<dbReference type="Proteomes" id="UP000316095">
    <property type="component" value="Unassembled WGS sequence"/>
</dbReference>
<evidence type="ECO:0000313" key="2">
    <source>
        <dbReference type="EMBL" id="TWT61380.1"/>
    </source>
</evidence>
<dbReference type="Pfam" id="PF11322">
    <property type="entry name" value="DUF3124"/>
    <property type="match status" value="1"/>
</dbReference>
<keyword evidence="3" id="KW-1185">Reference proteome</keyword>